<dbReference type="SUPFAM" id="SSF52540">
    <property type="entry name" value="P-loop containing nucleoside triphosphate hydrolases"/>
    <property type="match status" value="1"/>
</dbReference>
<dbReference type="EMBL" id="CAFBPG010000071">
    <property type="protein sequence ID" value="CAB5014366.1"/>
    <property type="molecule type" value="Genomic_DNA"/>
</dbReference>
<evidence type="ECO:0000313" key="1">
    <source>
        <dbReference type="EMBL" id="CAB4588165.1"/>
    </source>
</evidence>
<dbReference type="AlphaFoldDB" id="A0A6J6FM04"/>
<accession>A0A6J6FM04</accession>
<sequence>MDEVIFEEFKGTGNMELKLDRRMADKRIFPAVDVDASGTRKEEILMGSEELNIVWKLRRVLHALEPQQALELLLEKMKGTKSNVEFLMQIQKTTVGPGNEG</sequence>
<dbReference type="EMBL" id="CAEZUA010000035">
    <property type="protein sequence ID" value="CAB4588165.1"/>
    <property type="molecule type" value="Genomic_DNA"/>
</dbReference>
<dbReference type="PANTHER" id="PTHR46425">
    <property type="entry name" value="TRANSCRIPTION TERMINATION FACTOR RHO"/>
    <property type="match status" value="1"/>
</dbReference>
<dbReference type="GO" id="GO:0005524">
    <property type="term" value="F:ATP binding"/>
    <property type="evidence" value="ECO:0007669"/>
    <property type="project" value="InterPro"/>
</dbReference>
<proteinExistence type="predicted"/>
<protein>
    <submittedName>
        <fullName evidence="1">Unannotated protein</fullName>
    </submittedName>
</protein>
<evidence type="ECO:0000313" key="2">
    <source>
        <dbReference type="EMBL" id="CAB5014366.1"/>
    </source>
</evidence>
<reference evidence="1" key="1">
    <citation type="submission" date="2020-05" db="EMBL/GenBank/DDBJ databases">
        <authorList>
            <person name="Chiriac C."/>
            <person name="Salcher M."/>
            <person name="Ghai R."/>
            <person name="Kavagutti S V."/>
        </authorList>
    </citation>
    <scope>NUCLEOTIDE SEQUENCE</scope>
</reference>
<dbReference type="PANTHER" id="PTHR46425:SF1">
    <property type="entry name" value="TRANSCRIPTION TERMINATION FACTOR RHO"/>
    <property type="match status" value="1"/>
</dbReference>
<dbReference type="GO" id="GO:0003723">
    <property type="term" value="F:RNA binding"/>
    <property type="evidence" value="ECO:0007669"/>
    <property type="project" value="InterPro"/>
</dbReference>
<name>A0A6J6FM04_9ZZZZ</name>
<dbReference type="InterPro" id="IPR004665">
    <property type="entry name" value="Term_rho"/>
</dbReference>
<dbReference type="GO" id="GO:0008186">
    <property type="term" value="F:ATP-dependent activity, acting on RNA"/>
    <property type="evidence" value="ECO:0007669"/>
    <property type="project" value="InterPro"/>
</dbReference>
<organism evidence="1">
    <name type="scientific">freshwater metagenome</name>
    <dbReference type="NCBI Taxonomy" id="449393"/>
    <lineage>
        <taxon>unclassified sequences</taxon>
        <taxon>metagenomes</taxon>
        <taxon>ecological metagenomes</taxon>
    </lineage>
</organism>
<dbReference type="GO" id="GO:0006353">
    <property type="term" value="P:DNA-templated transcription termination"/>
    <property type="evidence" value="ECO:0007669"/>
    <property type="project" value="InterPro"/>
</dbReference>
<dbReference type="Gene3D" id="3.40.50.300">
    <property type="entry name" value="P-loop containing nucleotide triphosphate hydrolases"/>
    <property type="match status" value="1"/>
</dbReference>
<gene>
    <name evidence="1" type="ORF">UFOPK1773_00656</name>
    <name evidence="2" type="ORF">UFOPK4074_00810</name>
</gene>
<dbReference type="InterPro" id="IPR027417">
    <property type="entry name" value="P-loop_NTPase"/>
</dbReference>